<dbReference type="GO" id="GO:0016646">
    <property type="term" value="F:oxidoreductase activity, acting on the CH-NH group of donors, NAD or NADP as acceptor"/>
    <property type="evidence" value="ECO:0007669"/>
    <property type="project" value="UniProtKB-ARBA"/>
</dbReference>
<dbReference type="RefSeq" id="WP_169422758.1">
    <property type="nucleotide sequence ID" value="NZ_JABBFX010000005.1"/>
</dbReference>
<organism evidence="6 7">
    <name type="scientific">Ramlibacter agri</name>
    <dbReference type="NCBI Taxonomy" id="2728837"/>
    <lineage>
        <taxon>Bacteria</taxon>
        <taxon>Pseudomonadati</taxon>
        <taxon>Pseudomonadota</taxon>
        <taxon>Betaproteobacteria</taxon>
        <taxon>Burkholderiales</taxon>
        <taxon>Comamonadaceae</taxon>
        <taxon>Ramlibacter</taxon>
    </lineage>
</organism>
<evidence type="ECO:0000256" key="2">
    <source>
        <dbReference type="ARBA" id="ARBA00022630"/>
    </source>
</evidence>
<dbReference type="GO" id="GO:0010181">
    <property type="term" value="F:FMN binding"/>
    <property type="evidence" value="ECO:0007669"/>
    <property type="project" value="InterPro"/>
</dbReference>
<dbReference type="AlphaFoldDB" id="A0A848HL28"/>
<dbReference type="InterPro" id="IPR002563">
    <property type="entry name" value="Flavin_Rdtase-like_dom"/>
</dbReference>
<dbReference type="Pfam" id="PF01613">
    <property type="entry name" value="Flavin_Reduct"/>
    <property type="match status" value="1"/>
</dbReference>
<keyword evidence="7" id="KW-1185">Reference proteome</keyword>
<dbReference type="PANTHER" id="PTHR33798:SF5">
    <property type="entry name" value="FLAVIN REDUCTASE LIKE DOMAIN-CONTAINING PROTEIN"/>
    <property type="match status" value="1"/>
</dbReference>
<evidence type="ECO:0000313" key="7">
    <source>
        <dbReference type="Proteomes" id="UP000541185"/>
    </source>
</evidence>
<gene>
    <name evidence="6" type="ORF">HHL11_32025</name>
</gene>
<reference evidence="6 7" key="1">
    <citation type="submission" date="2020-04" db="EMBL/GenBank/DDBJ databases">
        <title>Ramlibacter sp. G-1-2-2 isolated from soil.</title>
        <authorList>
            <person name="Dahal R.H."/>
        </authorList>
    </citation>
    <scope>NUCLEOTIDE SEQUENCE [LARGE SCALE GENOMIC DNA]</scope>
    <source>
        <strain evidence="6 7">G-1-2-2</strain>
    </source>
</reference>
<name>A0A848HL28_9BURK</name>
<dbReference type="PANTHER" id="PTHR33798">
    <property type="entry name" value="FLAVOPROTEIN OXYGENASE"/>
    <property type="match status" value="1"/>
</dbReference>
<comment type="cofactor">
    <cofactor evidence="1">
        <name>FMN</name>
        <dbReference type="ChEBI" id="CHEBI:58210"/>
    </cofactor>
</comment>
<evidence type="ECO:0000256" key="1">
    <source>
        <dbReference type="ARBA" id="ARBA00001917"/>
    </source>
</evidence>
<protein>
    <submittedName>
        <fullName evidence="6">Flavin reductase family protein</fullName>
    </submittedName>
</protein>
<keyword evidence="3" id="KW-0288">FMN</keyword>
<evidence type="ECO:0000256" key="3">
    <source>
        <dbReference type="ARBA" id="ARBA00022643"/>
    </source>
</evidence>
<feature type="domain" description="Flavin reductase like" evidence="5">
    <location>
        <begin position="18"/>
        <end position="177"/>
    </location>
</feature>
<keyword evidence="2" id="KW-0285">Flavoprotein</keyword>
<dbReference type="Gene3D" id="2.30.110.10">
    <property type="entry name" value="Electron Transport, Fmn-binding Protein, Chain A"/>
    <property type="match status" value="1"/>
</dbReference>
<dbReference type="InterPro" id="IPR012349">
    <property type="entry name" value="Split_barrel_FMN-bd"/>
</dbReference>
<evidence type="ECO:0000313" key="6">
    <source>
        <dbReference type="EMBL" id="NML48418.1"/>
    </source>
</evidence>
<dbReference type="SUPFAM" id="SSF50475">
    <property type="entry name" value="FMN-binding split barrel"/>
    <property type="match status" value="1"/>
</dbReference>
<evidence type="ECO:0000256" key="4">
    <source>
        <dbReference type="ARBA" id="ARBA00038054"/>
    </source>
</evidence>
<sequence>MYVDPIKTPGFRRTIFNAIVAPRPIGWISSIGADGKPNLAPFSQFNLVSTSPPVVMFACNQPADRQEKDTIVNVRETGEFVVNLVSWDLREQMNITSTPSPRGVDEFELAGLAKAECLQVKAPRVAASPANLECRVLQIIEIAPEFPGETPSTVVFGRVLGLHLRDDCIDADGRFDTVKAQPTTRLGGNQYAGIGPVVEMASPFARRT</sequence>
<comment type="caution">
    <text evidence="6">The sequence shown here is derived from an EMBL/GenBank/DDBJ whole genome shotgun (WGS) entry which is preliminary data.</text>
</comment>
<dbReference type="SMART" id="SM00903">
    <property type="entry name" value="Flavin_Reduct"/>
    <property type="match status" value="1"/>
</dbReference>
<accession>A0A848HL28</accession>
<proteinExistence type="inferred from homology"/>
<dbReference type="Proteomes" id="UP000541185">
    <property type="component" value="Unassembled WGS sequence"/>
</dbReference>
<evidence type="ECO:0000259" key="5">
    <source>
        <dbReference type="SMART" id="SM00903"/>
    </source>
</evidence>
<dbReference type="EMBL" id="JABBFX010000005">
    <property type="protein sequence ID" value="NML48418.1"/>
    <property type="molecule type" value="Genomic_DNA"/>
</dbReference>
<comment type="similarity">
    <text evidence="4">Belongs to the flavoredoxin family.</text>
</comment>